<reference evidence="2 3" key="1">
    <citation type="submission" date="2014-03" db="EMBL/GenBank/DDBJ databases">
        <title>Draft Genome of Photorhabdus luminescens BA1, an Egyptian Isolate.</title>
        <authorList>
            <person name="Ghazal S."/>
            <person name="Hurst S.G.IV."/>
            <person name="Morris K."/>
            <person name="Thomas K."/>
            <person name="Tisa L.S."/>
        </authorList>
    </citation>
    <scope>NUCLEOTIDE SEQUENCE [LARGE SCALE GENOMIC DNA]</scope>
    <source>
        <strain evidence="2 3">BA1</strain>
    </source>
</reference>
<dbReference type="PATRIC" id="fig|1393736.3.peg.3000"/>
<gene>
    <name evidence="2" type="ORF">BA1DRAFT_02932</name>
</gene>
<dbReference type="RefSeq" id="WP_036780340.1">
    <property type="nucleotide sequence ID" value="NZ_CAWLTM010000071.1"/>
</dbReference>
<evidence type="ECO:0000313" key="3">
    <source>
        <dbReference type="Proteomes" id="UP000023464"/>
    </source>
</evidence>
<feature type="transmembrane region" description="Helical" evidence="1">
    <location>
        <begin position="82"/>
        <end position="104"/>
    </location>
</feature>
<proteinExistence type="predicted"/>
<dbReference type="InterPro" id="IPR009937">
    <property type="entry name" value="Phage_holin_3_6"/>
</dbReference>
<comment type="caution">
    <text evidence="2">The sequence shown here is derived from an EMBL/GenBank/DDBJ whole genome shotgun (WGS) entry which is preliminary data.</text>
</comment>
<organism evidence="2 3">
    <name type="scientific">Photorhabdus aegyptia</name>
    <dbReference type="NCBI Taxonomy" id="2805098"/>
    <lineage>
        <taxon>Bacteria</taxon>
        <taxon>Pseudomonadati</taxon>
        <taxon>Pseudomonadota</taxon>
        <taxon>Gammaproteobacteria</taxon>
        <taxon>Enterobacterales</taxon>
        <taxon>Morganellaceae</taxon>
        <taxon>Photorhabdus</taxon>
    </lineage>
</organism>
<keyword evidence="1" id="KW-0472">Membrane</keyword>
<name>A0A022PFX0_9GAMM</name>
<keyword evidence="1" id="KW-0812">Transmembrane</keyword>
<evidence type="ECO:0000256" key="1">
    <source>
        <dbReference type="SAM" id="Phobius"/>
    </source>
</evidence>
<evidence type="ECO:0000313" key="2">
    <source>
        <dbReference type="EMBL" id="EYU14561.1"/>
    </source>
</evidence>
<dbReference type="Proteomes" id="UP000023464">
    <property type="component" value="Unassembled WGS sequence"/>
</dbReference>
<keyword evidence="3" id="KW-1185">Reference proteome</keyword>
<dbReference type="Pfam" id="PF07332">
    <property type="entry name" value="Phage_holin_3_6"/>
    <property type="match status" value="1"/>
</dbReference>
<dbReference type="EMBL" id="JFGV01000044">
    <property type="protein sequence ID" value="EYU14561.1"/>
    <property type="molecule type" value="Genomic_DNA"/>
</dbReference>
<feature type="transmembrane region" description="Helical" evidence="1">
    <location>
        <begin position="50"/>
        <end position="76"/>
    </location>
</feature>
<sequence length="133" mass="14814">MSNSSKSQGPGKGVLDILQRIATVVVEIVETRLQLIVVELEKEKATLIQLIVIASLTLLLTAFGLMCLLVMIFWAIDPNWRFTVLASTTGTLLVLALIGLIWTIRKAKNSTLLSATREQLKIDREMLEDYSNE</sequence>
<dbReference type="AlphaFoldDB" id="A0A022PFX0"/>
<accession>A0A022PFX0</accession>
<protein>
    <submittedName>
        <fullName evidence="2">Putative membrane protein</fullName>
    </submittedName>
</protein>
<keyword evidence="1" id="KW-1133">Transmembrane helix</keyword>